<accession>F4QPZ6</accession>
<dbReference type="EMBL" id="GL883079">
    <property type="protein sequence ID" value="EGF90283.1"/>
    <property type="molecule type" value="Genomic_DNA"/>
</dbReference>
<feature type="chain" id="PRO_5003314323" evidence="1">
    <location>
        <begin position="24"/>
        <end position="409"/>
    </location>
</feature>
<dbReference type="SUPFAM" id="SSF52266">
    <property type="entry name" value="SGNH hydrolase"/>
    <property type="match status" value="1"/>
</dbReference>
<keyword evidence="3" id="KW-0378">Hydrolase</keyword>
<name>F4QPZ6_9CAUL</name>
<dbReference type="HOGENOM" id="CLU_029872_1_0_5"/>
<feature type="signal peptide" evidence="1">
    <location>
        <begin position="1"/>
        <end position="23"/>
    </location>
</feature>
<dbReference type="RefSeq" id="WP_006274083.1">
    <property type="nucleotide sequence ID" value="NZ_GL883079.1"/>
</dbReference>
<dbReference type="InterPro" id="IPR013830">
    <property type="entry name" value="SGNH_hydro"/>
</dbReference>
<organism evidence="3 4">
    <name type="scientific">Asticcacaulis biprosthecium C19</name>
    <dbReference type="NCBI Taxonomy" id="715226"/>
    <lineage>
        <taxon>Bacteria</taxon>
        <taxon>Pseudomonadati</taxon>
        <taxon>Pseudomonadota</taxon>
        <taxon>Alphaproteobacteria</taxon>
        <taxon>Caulobacterales</taxon>
        <taxon>Caulobacteraceae</taxon>
        <taxon>Asticcacaulis</taxon>
    </lineage>
</organism>
<evidence type="ECO:0000313" key="3">
    <source>
        <dbReference type="EMBL" id="EGF90283.1"/>
    </source>
</evidence>
<keyword evidence="1" id="KW-0732">Signal</keyword>
<dbReference type="Proteomes" id="UP000006512">
    <property type="component" value="Unassembled WGS sequence"/>
</dbReference>
<reference evidence="4" key="1">
    <citation type="submission" date="2011-03" db="EMBL/GenBank/DDBJ databases">
        <title>Draft genome sequence of Brevundimonas diminuta.</title>
        <authorList>
            <person name="Brown P.J.B."/>
            <person name="Buechlein A."/>
            <person name="Hemmerich C."/>
            <person name="Brun Y.V."/>
        </authorList>
    </citation>
    <scope>NUCLEOTIDE SEQUENCE [LARGE SCALE GENOMIC DNA]</scope>
    <source>
        <strain evidence="4">C19</strain>
    </source>
</reference>
<evidence type="ECO:0000256" key="1">
    <source>
        <dbReference type="SAM" id="SignalP"/>
    </source>
</evidence>
<dbReference type="eggNOG" id="COG2755">
    <property type="taxonomic scope" value="Bacteria"/>
</dbReference>
<dbReference type="CDD" id="cd01830">
    <property type="entry name" value="XynE_like"/>
    <property type="match status" value="1"/>
</dbReference>
<gene>
    <name evidence="3" type="ORF">ABI_32990</name>
</gene>
<proteinExistence type="predicted"/>
<dbReference type="PANTHER" id="PTHR43784:SF2">
    <property type="entry name" value="GDSL-LIKE LIPASE_ACYLHYDROLASE, PUTATIVE (AFU_ORTHOLOGUE AFUA_2G00820)-RELATED"/>
    <property type="match status" value="1"/>
</dbReference>
<evidence type="ECO:0000259" key="2">
    <source>
        <dbReference type="Pfam" id="PF13472"/>
    </source>
</evidence>
<keyword evidence="4" id="KW-1185">Reference proteome</keyword>
<dbReference type="STRING" id="715226.ABI_32990"/>
<dbReference type="InterPro" id="IPR036514">
    <property type="entry name" value="SGNH_hydro_sf"/>
</dbReference>
<feature type="domain" description="SGNH hydrolase-type esterase" evidence="2">
    <location>
        <begin position="203"/>
        <end position="398"/>
    </location>
</feature>
<dbReference type="Pfam" id="PF13472">
    <property type="entry name" value="Lipase_GDSL_2"/>
    <property type="match status" value="1"/>
</dbReference>
<dbReference type="GO" id="GO:0016788">
    <property type="term" value="F:hydrolase activity, acting on ester bonds"/>
    <property type="evidence" value="ECO:0007669"/>
    <property type="project" value="UniProtKB-ARBA"/>
</dbReference>
<evidence type="ECO:0000313" key="4">
    <source>
        <dbReference type="Proteomes" id="UP000006512"/>
    </source>
</evidence>
<protein>
    <submittedName>
        <fullName evidence="3">GDSL-like Lipase/Acylhydrolase family protein</fullName>
    </submittedName>
</protein>
<dbReference type="OrthoDB" id="1828825at2"/>
<sequence>MRHLRFSAFALAACLVLAPPVLAKDKEHWVAAWGSSQMIAEGNNALTPEQLTDATLRQIVRVTYPGKAYRLRLSNIYGKEPLTVDSVRIARIATPDTASIDTTTAAKVLFAGRDKVTIPAGADYLSDLISIDLPGLSDTAISFHIATPPTVQTGHPGARTPSYLVKGNRVDDAELTDATVFQRWYLISGLEVAAKPKTKAIVAFGDSITDGYGVKDNRNTRWGDGLMKRLAAAGRPLPVLNGGIGGNRMLLDGLGPNALARFDREVLSPPNVGYVILLEGVNDLGTLTRDAPATPVAHAELVAQVTSGYAQLVHKARSQGIKVYGATIMPYSGNTYYHPEPVSEADRQAINAWIRTPGNFDAVIDFDAAMRDPAQPDRLLPAYDSGDHLHPSEAGYKAMADAVPLELFK</sequence>
<dbReference type="Gene3D" id="3.40.50.1110">
    <property type="entry name" value="SGNH hydrolase"/>
    <property type="match status" value="1"/>
</dbReference>
<dbReference type="InterPro" id="IPR053140">
    <property type="entry name" value="GDSL_Rv0518-like"/>
</dbReference>
<dbReference type="PANTHER" id="PTHR43784">
    <property type="entry name" value="GDSL-LIKE LIPASE/ACYLHYDROLASE, PUTATIVE (AFU_ORTHOLOGUE AFUA_2G00820)-RELATED"/>
    <property type="match status" value="1"/>
</dbReference>
<dbReference type="AlphaFoldDB" id="F4QPZ6"/>